<gene>
    <name evidence="1" type="ORF">RchiOBHm_Chr4g0423741</name>
</gene>
<reference evidence="1 2" key="1">
    <citation type="journal article" date="2018" name="Nat. Genet.">
        <title>The Rosa genome provides new insights in the design of modern roses.</title>
        <authorList>
            <person name="Bendahmane M."/>
        </authorList>
    </citation>
    <scope>NUCLEOTIDE SEQUENCE [LARGE SCALE GENOMIC DNA]</scope>
    <source>
        <strain evidence="2">cv. Old Blush</strain>
    </source>
</reference>
<dbReference type="EMBL" id="PDCK01000042">
    <property type="protein sequence ID" value="PRQ39308.1"/>
    <property type="molecule type" value="Genomic_DNA"/>
</dbReference>
<dbReference type="Gramene" id="PRQ39308">
    <property type="protein sequence ID" value="PRQ39308"/>
    <property type="gene ID" value="RchiOBHm_Chr4g0423741"/>
</dbReference>
<keyword evidence="2" id="KW-1185">Reference proteome</keyword>
<sequence>MKSSNCSLNMTTFLSFRYSLLKVKLVQILSYISYSLAPSRIIGRDHFGIAVLKNLVSNHFC</sequence>
<evidence type="ECO:0000313" key="1">
    <source>
        <dbReference type="EMBL" id="PRQ39308.1"/>
    </source>
</evidence>
<comment type="caution">
    <text evidence="1">The sequence shown here is derived from an EMBL/GenBank/DDBJ whole genome shotgun (WGS) entry which is preliminary data.</text>
</comment>
<organism evidence="1 2">
    <name type="scientific">Rosa chinensis</name>
    <name type="common">China rose</name>
    <dbReference type="NCBI Taxonomy" id="74649"/>
    <lineage>
        <taxon>Eukaryota</taxon>
        <taxon>Viridiplantae</taxon>
        <taxon>Streptophyta</taxon>
        <taxon>Embryophyta</taxon>
        <taxon>Tracheophyta</taxon>
        <taxon>Spermatophyta</taxon>
        <taxon>Magnoliopsida</taxon>
        <taxon>eudicotyledons</taxon>
        <taxon>Gunneridae</taxon>
        <taxon>Pentapetalae</taxon>
        <taxon>rosids</taxon>
        <taxon>fabids</taxon>
        <taxon>Rosales</taxon>
        <taxon>Rosaceae</taxon>
        <taxon>Rosoideae</taxon>
        <taxon>Rosoideae incertae sedis</taxon>
        <taxon>Rosa</taxon>
    </lineage>
</organism>
<accession>A0A2P6QYN3</accession>
<dbReference type="AlphaFoldDB" id="A0A2P6QYN3"/>
<name>A0A2P6QYN3_ROSCH</name>
<proteinExistence type="predicted"/>
<protein>
    <submittedName>
        <fullName evidence="1">Uncharacterized protein</fullName>
    </submittedName>
</protein>
<dbReference type="Proteomes" id="UP000238479">
    <property type="component" value="Chromosome 4"/>
</dbReference>
<evidence type="ECO:0000313" key="2">
    <source>
        <dbReference type="Proteomes" id="UP000238479"/>
    </source>
</evidence>